<evidence type="ECO:0000313" key="2">
    <source>
        <dbReference type="EMBL" id="VDO78893.1"/>
    </source>
</evidence>
<keyword evidence="3" id="KW-1185">Reference proteome</keyword>
<protein>
    <submittedName>
        <fullName evidence="2 4">Uncharacterized protein</fullName>
    </submittedName>
</protein>
<keyword evidence="1" id="KW-0812">Transmembrane</keyword>
<proteinExistence type="predicted"/>
<reference evidence="2 3" key="2">
    <citation type="submission" date="2018-11" db="EMBL/GenBank/DDBJ databases">
        <authorList>
            <consortium name="Pathogen Informatics"/>
        </authorList>
    </citation>
    <scope>NUCLEOTIDE SEQUENCE [LARGE SCALE GENOMIC DNA]</scope>
</reference>
<dbReference type="EMBL" id="UZAJ01017398">
    <property type="protein sequence ID" value="VDO78893.1"/>
    <property type="molecule type" value="Genomic_DNA"/>
</dbReference>
<name>A0A183HW84_9BILA</name>
<evidence type="ECO:0000256" key="1">
    <source>
        <dbReference type="SAM" id="Phobius"/>
    </source>
</evidence>
<organism evidence="4">
    <name type="scientific">Onchocerca flexuosa</name>
    <dbReference type="NCBI Taxonomy" id="387005"/>
    <lineage>
        <taxon>Eukaryota</taxon>
        <taxon>Metazoa</taxon>
        <taxon>Ecdysozoa</taxon>
        <taxon>Nematoda</taxon>
        <taxon>Chromadorea</taxon>
        <taxon>Rhabditida</taxon>
        <taxon>Spirurina</taxon>
        <taxon>Spiruromorpha</taxon>
        <taxon>Filarioidea</taxon>
        <taxon>Onchocercidae</taxon>
        <taxon>Onchocerca</taxon>
    </lineage>
</organism>
<evidence type="ECO:0000313" key="3">
    <source>
        <dbReference type="Proteomes" id="UP000267606"/>
    </source>
</evidence>
<dbReference type="Proteomes" id="UP000267606">
    <property type="component" value="Unassembled WGS sequence"/>
</dbReference>
<reference evidence="4" key="1">
    <citation type="submission" date="2016-06" db="UniProtKB">
        <authorList>
            <consortium name="WormBaseParasite"/>
        </authorList>
    </citation>
    <scope>IDENTIFICATION</scope>
</reference>
<evidence type="ECO:0000313" key="4">
    <source>
        <dbReference type="WBParaSite" id="OFLC_0001174601-mRNA-1"/>
    </source>
</evidence>
<feature type="transmembrane region" description="Helical" evidence="1">
    <location>
        <begin position="20"/>
        <end position="39"/>
    </location>
</feature>
<dbReference type="AlphaFoldDB" id="A0A183HW84"/>
<accession>A0A183HW84</accession>
<gene>
    <name evidence="2" type="ORF">OFLC_LOCUS11746</name>
</gene>
<keyword evidence="1" id="KW-1133">Transmembrane helix</keyword>
<keyword evidence="1" id="KW-0472">Membrane</keyword>
<sequence>MQRIKSFGQKMVKKLQTMHILKYHQMVLYVFFTHVWKMLAYTLA</sequence>
<dbReference type="WBParaSite" id="OFLC_0001174601-mRNA-1">
    <property type="protein sequence ID" value="OFLC_0001174601-mRNA-1"/>
    <property type="gene ID" value="OFLC_0001174601"/>
</dbReference>